<dbReference type="SUPFAM" id="SSF57652">
    <property type="entry name" value="HIPIP (high potential iron protein)"/>
    <property type="match status" value="1"/>
</dbReference>
<evidence type="ECO:0008006" key="4">
    <source>
        <dbReference type="Google" id="ProtNLM"/>
    </source>
</evidence>
<dbReference type="EMBL" id="PSYR01000002">
    <property type="protein sequence ID" value="RCN56474.1"/>
    <property type="molecule type" value="Genomic_DNA"/>
</dbReference>
<reference evidence="2 3" key="1">
    <citation type="submission" date="2018-02" db="EMBL/GenBank/DDBJ databases">
        <title>Insights into the biology of acidophilic members of the Acidiferrobacteraceae family derived from comparative genomic analyses.</title>
        <authorList>
            <person name="Issotta F."/>
            <person name="Thyssen C."/>
            <person name="Mena C."/>
            <person name="Moya A."/>
            <person name="Bellenberg S."/>
            <person name="Sproer C."/>
            <person name="Covarrubias P.C."/>
            <person name="Sand W."/>
            <person name="Quatrini R."/>
            <person name="Vera M."/>
        </authorList>
    </citation>
    <scope>NUCLEOTIDE SEQUENCE [LARGE SCALE GENOMIC DNA]</scope>
    <source>
        <strain evidence="3">m-1</strain>
    </source>
</reference>
<evidence type="ECO:0000313" key="3">
    <source>
        <dbReference type="Proteomes" id="UP000253250"/>
    </source>
</evidence>
<sequence length="107" mass="11618">MAKPLSRRHFLRRTVAAAMLALPMVATAKKSPPKASKASVHYQDHPKGRAMCGRCRFFLPAVGHSNGMMMQGIKTNGTLAIGHCTKVAGRIAPTGYCILYTPRVHSE</sequence>
<dbReference type="OrthoDB" id="5334781at2"/>
<name>A0A368HDG2_9GAMM</name>
<evidence type="ECO:0000256" key="1">
    <source>
        <dbReference type="SAM" id="SignalP"/>
    </source>
</evidence>
<dbReference type="InterPro" id="IPR036369">
    <property type="entry name" value="HIPIP_sf"/>
</dbReference>
<accession>A0A368HDG2</accession>
<dbReference type="AlphaFoldDB" id="A0A368HDG2"/>
<dbReference type="Proteomes" id="UP000253250">
    <property type="component" value="Unassembled WGS sequence"/>
</dbReference>
<dbReference type="GO" id="GO:0009055">
    <property type="term" value="F:electron transfer activity"/>
    <property type="evidence" value="ECO:0007669"/>
    <property type="project" value="InterPro"/>
</dbReference>
<keyword evidence="3" id="KW-1185">Reference proteome</keyword>
<protein>
    <recommendedName>
        <fullName evidence="4">High potential iron-sulfur proteins family profile domain-containing protein</fullName>
    </recommendedName>
</protein>
<feature type="chain" id="PRO_5016562347" description="High potential iron-sulfur proteins family profile domain-containing protein" evidence="1">
    <location>
        <begin position="29"/>
        <end position="107"/>
    </location>
</feature>
<dbReference type="InterPro" id="IPR006311">
    <property type="entry name" value="TAT_signal"/>
</dbReference>
<organism evidence="2 3">
    <name type="scientific">Acidiferrobacter thiooxydans</name>
    <dbReference type="NCBI Taxonomy" id="163359"/>
    <lineage>
        <taxon>Bacteria</taxon>
        <taxon>Pseudomonadati</taxon>
        <taxon>Pseudomonadota</taxon>
        <taxon>Gammaproteobacteria</taxon>
        <taxon>Acidiferrobacterales</taxon>
        <taxon>Acidiferrobacteraceae</taxon>
        <taxon>Acidiferrobacter</taxon>
    </lineage>
</organism>
<gene>
    <name evidence="2" type="ORF">C4900_11760</name>
</gene>
<feature type="signal peptide" evidence="1">
    <location>
        <begin position="1"/>
        <end position="28"/>
    </location>
</feature>
<dbReference type="RefSeq" id="WP_114283144.1">
    <property type="nucleotide sequence ID" value="NZ_PSYR01000002.1"/>
</dbReference>
<dbReference type="Gene3D" id="4.10.490.10">
    <property type="entry name" value="High potential iron-sulphur protein"/>
    <property type="match status" value="1"/>
</dbReference>
<proteinExistence type="predicted"/>
<evidence type="ECO:0000313" key="2">
    <source>
        <dbReference type="EMBL" id="RCN56474.1"/>
    </source>
</evidence>
<keyword evidence="1" id="KW-0732">Signal</keyword>
<comment type="caution">
    <text evidence="2">The sequence shown here is derived from an EMBL/GenBank/DDBJ whole genome shotgun (WGS) entry which is preliminary data.</text>
</comment>
<dbReference type="GO" id="GO:0019646">
    <property type="term" value="P:aerobic electron transport chain"/>
    <property type="evidence" value="ECO:0007669"/>
    <property type="project" value="InterPro"/>
</dbReference>
<dbReference type="PROSITE" id="PS51318">
    <property type="entry name" value="TAT"/>
    <property type="match status" value="1"/>
</dbReference>